<gene>
    <name evidence="1" type="ORF">Pyn_03341</name>
</gene>
<comment type="caution">
    <text evidence="1">The sequence shown here is derived from an EMBL/GenBank/DDBJ whole genome shotgun (WGS) entry which is preliminary data.</text>
</comment>
<organism evidence="1 2">
    <name type="scientific">Prunus yedoensis var. nudiflora</name>
    <dbReference type="NCBI Taxonomy" id="2094558"/>
    <lineage>
        <taxon>Eukaryota</taxon>
        <taxon>Viridiplantae</taxon>
        <taxon>Streptophyta</taxon>
        <taxon>Embryophyta</taxon>
        <taxon>Tracheophyta</taxon>
        <taxon>Spermatophyta</taxon>
        <taxon>Magnoliopsida</taxon>
        <taxon>eudicotyledons</taxon>
        <taxon>Gunneridae</taxon>
        <taxon>Pentapetalae</taxon>
        <taxon>rosids</taxon>
        <taxon>fabids</taxon>
        <taxon>Rosales</taxon>
        <taxon>Rosaceae</taxon>
        <taxon>Amygdaloideae</taxon>
        <taxon>Amygdaleae</taxon>
        <taxon>Prunus</taxon>
    </lineage>
</organism>
<evidence type="ECO:0000313" key="2">
    <source>
        <dbReference type="Proteomes" id="UP000250321"/>
    </source>
</evidence>
<sequence length="143" mass="16273">MKAQRSLLGAAPEQQALAARSRSSCVDRRYWTSSQPLRRVSATSKTVQRTAKRITDSESVGRHRAGENLFAVNQRHPLDNKRILTCETEANQDFKHQSEVGNILGVFTWLSKVKSDTAKTDLWVSMRWCLLCFTLRYKVTCLA</sequence>
<dbReference type="Proteomes" id="UP000250321">
    <property type="component" value="Unassembled WGS sequence"/>
</dbReference>
<reference evidence="1 2" key="1">
    <citation type="submission" date="2018-02" db="EMBL/GenBank/DDBJ databases">
        <title>Draft genome of wild Prunus yedoensis var. nudiflora.</title>
        <authorList>
            <person name="Baek S."/>
            <person name="Kim J.-H."/>
            <person name="Choi K."/>
            <person name="Kim G.-B."/>
            <person name="Cho A."/>
            <person name="Jang H."/>
            <person name="Shin C.-H."/>
            <person name="Yu H.-J."/>
            <person name="Mun J.-H."/>
        </authorList>
    </citation>
    <scope>NUCLEOTIDE SEQUENCE [LARGE SCALE GENOMIC DNA]</scope>
    <source>
        <strain evidence="2">cv. Jeju island</strain>
        <tissue evidence="1">Leaf</tissue>
    </source>
</reference>
<keyword evidence="2" id="KW-1185">Reference proteome</keyword>
<evidence type="ECO:0000313" key="1">
    <source>
        <dbReference type="EMBL" id="PQQ19116.1"/>
    </source>
</evidence>
<dbReference type="EMBL" id="PJQY01000081">
    <property type="protein sequence ID" value="PQQ19116.1"/>
    <property type="molecule type" value="Genomic_DNA"/>
</dbReference>
<name>A0A315AY14_PRUYE</name>
<accession>A0A315AY14</accession>
<protein>
    <submittedName>
        <fullName evidence="1">Uncharacterized protein</fullName>
    </submittedName>
</protein>
<dbReference type="AlphaFoldDB" id="A0A315AY14"/>
<proteinExistence type="predicted"/>